<evidence type="ECO:0000313" key="1">
    <source>
        <dbReference type="EMBL" id="CRZ13129.1"/>
    </source>
</evidence>
<feature type="non-terminal residue" evidence="1">
    <location>
        <position position="1"/>
    </location>
</feature>
<name>A0A0H5RWJ9_9EUKA</name>
<protein>
    <submittedName>
        <fullName evidence="1">Uncharacterized protein</fullName>
    </submittedName>
</protein>
<proteinExistence type="predicted"/>
<dbReference type="EMBL" id="HACM01012687">
    <property type="protein sequence ID" value="CRZ13129.1"/>
    <property type="molecule type" value="Transcribed_RNA"/>
</dbReference>
<organism evidence="1">
    <name type="scientific">Spongospora subterranea</name>
    <dbReference type="NCBI Taxonomy" id="70186"/>
    <lineage>
        <taxon>Eukaryota</taxon>
        <taxon>Sar</taxon>
        <taxon>Rhizaria</taxon>
        <taxon>Endomyxa</taxon>
        <taxon>Phytomyxea</taxon>
        <taxon>Plasmodiophorida</taxon>
        <taxon>Plasmodiophoridae</taxon>
        <taxon>Spongospora</taxon>
    </lineage>
</organism>
<dbReference type="AlphaFoldDB" id="A0A0H5RWJ9"/>
<feature type="non-terminal residue" evidence="1">
    <location>
        <position position="107"/>
    </location>
</feature>
<sequence>TDQNRLLLQYARNEGWGTQLMVVAASLTSSVSECHLRLEAKVTVLSLRLGLGLLAVLLRRHSAAGVLTQPVTEVATRLLLLLLVRRRVWRWSGLASWGWSLLLRRSL</sequence>
<reference evidence="1" key="1">
    <citation type="submission" date="2015-04" db="EMBL/GenBank/DDBJ databases">
        <title>The genome sequence of the plant pathogenic Rhizarian Plasmodiophora brassicae reveals insights in its biotrophic life cycle and the origin of chitin synthesis.</title>
        <authorList>
            <person name="Schwelm A."/>
            <person name="Fogelqvist J."/>
            <person name="Knaust A."/>
            <person name="Julke S."/>
            <person name="Lilja T."/>
            <person name="Dhandapani V."/>
            <person name="Bonilla-Rosso G."/>
            <person name="Karlsson M."/>
            <person name="Shevchenko A."/>
            <person name="Choi S.R."/>
            <person name="Kim H.G."/>
            <person name="Park J.Y."/>
            <person name="Lim Y.P."/>
            <person name="Ludwig-Muller J."/>
            <person name="Dixelius C."/>
        </authorList>
    </citation>
    <scope>NUCLEOTIDE SEQUENCE</scope>
    <source>
        <tissue evidence="1">Potato root galls</tissue>
    </source>
</reference>
<accession>A0A0H5RWJ9</accession>